<dbReference type="HOGENOM" id="CLU_3404143_0_0_9"/>
<name>K1N167_9LACO</name>
<sequence>MKKKVLSFIAAFLVVLGLASVHANTANAAS</sequence>
<comment type="caution">
    <text evidence="1">The sequence shown here is derived from an EMBL/GenBank/DDBJ whole genome shotgun (WGS) entry which is preliminary data.</text>
</comment>
<dbReference type="EMBL" id="AGZG01000027">
    <property type="protein sequence ID" value="EKB73196.1"/>
    <property type="molecule type" value="Genomic_DNA"/>
</dbReference>
<reference evidence="1 2" key="1">
    <citation type="submission" date="2012-07" db="EMBL/GenBank/DDBJ databases">
        <title>The Genome Sequence of Lactobacillus crispatus FB077-07.</title>
        <authorList>
            <consortium name="The Broad Institute Genome Sequencing Platform"/>
            <person name="Earl A."/>
            <person name="Ward D."/>
            <person name="Feldgarden M."/>
            <person name="Gevers D."/>
            <person name="Saerens B."/>
            <person name="Vaneechoutte M."/>
            <person name="Walker B."/>
            <person name="Young S.K."/>
            <person name="Zeng Q."/>
            <person name="Gargeya S."/>
            <person name="Fitzgerald M."/>
            <person name="Haas B."/>
            <person name="Abouelleil A."/>
            <person name="Alvarado L."/>
            <person name="Arachchi H.M."/>
            <person name="Berlin A.M."/>
            <person name="Chapman S.B."/>
            <person name="Goldberg J."/>
            <person name="Griggs A."/>
            <person name="Gujja S."/>
            <person name="Hansen M."/>
            <person name="Howarth C."/>
            <person name="Imamovic A."/>
            <person name="Larimer J."/>
            <person name="McCowen C."/>
            <person name="Montmayeur A."/>
            <person name="Murphy C."/>
            <person name="Neiman D."/>
            <person name="Pearson M."/>
            <person name="Priest M."/>
            <person name="Roberts A."/>
            <person name="Saif S."/>
            <person name="Shea T."/>
            <person name="Sisk P."/>
            <person name="Sykes S."/>
            <person name="Wortman J."/>
            <person name="Nusbaum C."/>
            <person name="Birren B."/>
        </authorList>
    </citation>
    <scope>NUCLEOTIDE SEQUENCE [LARGE SCALE GENOMIC DNA]</scope>
    <source>
        <strain evidence="1 2">FB077-07</strain>
    </source>
</reference>
<dbReference type="Proteomes" id="UP000004722">
    <property type="component" value="Unassembled WGS sequence"/>
</dbReference>
<gene>
    <name evidence="1" type="ORF">HMPREF9249_00591</name>
</gene>
<protein>
    <submittedName>
        <fullName evidence="1">Uncharacterized protein</fullName>
    </submittedName>
</protein>
<dbReference type="AlphaFoldDB" id="K1N167"/>
<accession>K1N167</accession>
<evidence type="ECO:0000313" key="1">
    <source>
        <dbReference type="EMBL" id="EKB73196.1"/>
    </source>
</evidence>
<evidence type="ECO:0000313" key="2">
    <source>
        <dbReference type="Proteomes" id="UP000004722"/>
    </source>
</evidence>
<organism evidence="1 2">
    <name type="scientific">Lactobacillus crispatus FB077-07</name>
    <dbReference type="NCBI Taxonomy" id="883092"/>
    <lineage>
        <taxon>Bacteria</taxon>
        <taxon>Bacillati</taxon>
        <taxon>Bacillota</taxon>
        <taxon>Bacilli</taxon>
        <taxon>Lactobacillales</taxon>
        <taxon>Lactobacillaceae</taxon>
        <taxon>Lactobacillus</taxon>
    </lineage>
</organism>
<proteinExistence type="predicted"/>